<keyword evidence="1" id="KW-0805">Transcription regulation</keyword>
<dbReference type="CDD" id="cd06307">
    <property type="entry name" value="PBP1_sugar_binding"/>
    <property type="match status" value="1"/>
</dbReference>
<evidence type="ECO:0000259" key="4">
    <source>
        <dbReference type="PROSITE" id="PS50932"/>
    </source>
</evidence>
<organism evidence="5 6">
    <name type="scientific">Bradyrhizobium japonicum</name>
    <dbReference type="NCBI Taxonomy" id="375"/>
    <lineage>
        <taxon>Bacteria</taxon>
        <taxon>Pseudomonadati</taxon>
        <taxon>Pseudomonadota</taxon>
        <taxon>Alphaproteobacteria</taxon>
        <taxon>Hyphomicrobiales</taxon>
        <taxon>Nitrobacteraceae</taxon>
        <taxon>Bradyrhizobium</taxon>
    </lineage>
</organism>
<dbReference type="SUPFAM" id="SSF47413">
    <property type="entry name" value="lambda repressor-like DNA-binding domains"/>
    <property type="match status" value="1"/>
</dbReference>
<dbReference type="InterPro" id="IPR000843">
    <property type="entry name" value="HTH_LacI"/>
</dbReference>
<evidence type="ECO:0000256" key="1">
    <source>
        <dbReference type="ARBA" id="ARBA00023015"/>
    </source>
</evidence>
<dbReference type="Pfam" id="PF00356">
    <property type="entry name" value="LacI"/>
    <property type="match status" value="1"/>
</dbReference>
<dbReference type="PROSITE" id="PS00356">
    <property type="entry name" value="HTH_LACI_1"/>
    <property type="match status" value="1"/>
</dbReference>
<keyword evidence="2" id="KW-0238">DNA-binding</keyword>
<dbReference type="Pfam" id="PF13407">
    <property type="entry name" value="Peripla_BP_4"/>
    <property type="match status" value="1"/>
</dbReference>
<feature type="domain" description="HTH lacI-type" evidence="4">
    <location>
        <begin position="12"/>
        <end position="66"/>
    </location>
</feature>
<dbReference type="SMART" id="SM00354">
    <property type="entry name" value="HTH_LACI"/>
    <property type="match status" value="1"/>
</dbReference>
<dbReference type="PRINTS" id="PR00036">
    <property type="entry name" value="HTHLACI"/>
</dbReference>
<proteinExistence type="predicted"/>
<dbReference type="PROSITE" id="PS50932">
    <property type="entry name" value="HTH_LACI_2"/>
    <property type="match status" value="1"/>
</dbReference>
<dbReference type="AlphaFoldDB" id="A0A0A3XXU0"/>
<dbReference type="InterPro" id="IPR010982">
    <property type="entry name" value="Lambda_DNA-bd_dom_sf"/>
</dbReference>
<accession>A0A0A3XXU0</accession>
<dbReference type="Gene3D" id="3.40.50.2300">
    <property type="match status" value="2"/>
</dbReference>
<keyword evidence="3" id="KW-0804">Transcription</keyword>
<dbReference type="Gene3D" id="1.10.260.40">
    <property type="entry name" value="lambda repressor-like DNA-binding domains"/>
    <property type="match status" value="1"/>
</dbReference>
<dbReference type="GO" id="GO:0000976">
    <property type="term" value="F:transcription cis-regulatory region binding"/>
    <property type="evidence" value="ECO:0007669"/>
    <property type="project" value="TreeGrafter"/>
</dbReference>
<name>A0A0A3XXU0_BRAJP</name>
<dbReference type="InterPro" id="IPR028082">
    <property type="entry name" value="Peripla_BP_I"/>
</dbReference>
<dbReference type="RefSeq" id="WP_041956011.1">
    <property type="nucleotide sequence ID" value="NZ_JAOQNC010000001.1"/>
</dbReference>
<dbReference type="GO" id="GO:0003700">
    <property type="term" value="F:DNA-binding transcription factor activity"/>
    <property type="evidence" value="ECO:0007669"/>
    <property type="project" value="TreeGrafter"/>
</dbReference>
<dbReference type="PANTHER" id="PTHR30146">
    <property type="entry name" value="LACI-RELATED TRANSCRIPTIONAL REPRESSOR"/>
    <property type="match status" value="1"/>
</dbReference>
<evidence type="ECO:0000256" key="3">
    <source>
        <dbReference type="ARBA" id="ARBA00023163"/>
    </source>
</evidence>
<protein>
    <submittedName>
        <fullName evidence="5">LacI family transcriptional regulator</fullName>
    </submittedName>
</protein>
<dbReference type="PANTHER" id="PTHR30146:SF152">
    <property type="entry name" value="TRANSCRIPTIONAL REGULATORY PROTEIN"/>
    <property type="match status" value="1"/>
</dbReference>
<dbReference type="eggNOG" id="COG1879">
    <property type="taxonomic scope" value="Bacteria"/>
</dbReference>
<comment type="caution">
    <text evidence="5">The sequence shown here is derived from an EMBL/GenBank/DDBJ whole genome shotgun (WGS) entry which is preliminary data.</text>
</comment>
<reference evidence="5 6" key="1">
    <citation type="submission" date="2014-09" db="EMBL/GenBank/DDBJ databases">
        <title>Draft genome of Bradyrhizobium japonicum Is-34.</title>
        <authorList>
            <person name="Tsurumaru H."/>
            <person name="Yamakawa T."/>
            <person name="Hashimoto S."/>
            <person name="Okizaki K."/>
            <person name="Kanesaki Y."/>
            <person name="Yoshikawa H."/>
            <person name="Yajima S."/>
        </authorList>
    </citation>
    <scope>NUCLEOTIDE SEQUENCE [LARGE SCALE GENOMIC DNA]</scope>
    <source>
        <strain evidence="5 6">Is-34</strain>
    </source>
</reference>
<evidence type="ECO:0000313" key="6">
    <source>
        <dbReference type="Proteomes" id="UP000030377"/>
    </source>
</evidence>
<dbReference type="CDD" id="cd01392">
    <property type="entry name" value="HTH_LacI"/>
    <property type="match status" value="1"/>
</dbReference>
<sequence>MTAGATQPAVRATLEDVARAAGVSLATVDRVVNRREGVRAKTVARVEAAVAKLGYRGDVAAARLARGQTFRFAFVLPSGSNSFMTNLAEQVQRTADWLAGHRGFIDILHVDVFDPDVLAGALENLSPAYQGVAVIALDHPRVRAAIDELAARGVAVVTLVSDAPSSRRLHYVGIDNPAAGRTAATLMGRFLAGREGKVAVIAGSLSLRDHTERQFGFHQILSSEYPNLLALPVIEGRDDSERTRELTAALLARHADLRGIYCCGAGNRGIASALEASGRAREVVWITHELTQYTRRFLVRGTLDAIINQDPGHEARSAARVLLAHCSGEPISPDQERIRIDIFLRDNLP</sequence>
<evidence type="ECO:0000313" key="5">
    <source>
        <dbReference type="EMBL" id="KGT79210.1"/>
    </source>
</evidence>
<evidence type="ECO:0000256" key="2">
    <source>
        <dbReference type="ARBA" id="ARBA00023125"/>
    </source>
</evidence>
<dbReference type="STRING" id="375.BKD09_RS33195"/>
<dbReference type="EMBL" id="JRPN01000014">
    <property type="protein sequence ID" value="KGT79210.1"/>
    <property type="molecule type" value="Genomic_DNA"/>
</dbReference>
<dbReference type="InterPro" id="IPR025997">
    <property type="entry name" value="SBP_2_dom"/>
</dbReference>
<gene>
    <name evidence="5" type="ORF">MA20_14005</name>
</gene>
<dbReference type="SUPFAM" id="SSF53822">
    <property type="entry name" value="Periplasmic binding protein-like I"/>
    <property type="match status" value="1"/>
</dbReference>
<dbReference type="Proteomes" id="UP000030377">
    <property type="component" value="Unassembled WGS sequence"/>
</dbReference>